<gene>
    <name evidence="1" type="ORF">C1SCF055_LOCUS19655</name>
</gene>
<dbReference type="AlphaFoldDB" id="A0A9P1CJY6"/>
<evidence type="ECO:0000313" key="4">
    <source>
        <dbReference type="Proteomes" id="UP001152797"/>
    </source>
</evidence>
<sequence>MGRLQHMVNLQESLGESATWVSFLESRTPLQLGDELPAGVCQRFFITDGLHDLVFGIPEWRHYKSEWMAGRKSAPLGTMSHADYSVLLQARRHFMKAREQMLLRDYHPNLAVERTKLAKDPAEFFKTATPPVVKEIESGLSLVKKVVEQQKGAEFEDTIQGVDYATRRRQLLTLEQIQALATTLKDMAKQCAAGSKELLRAA</sequence>
<keyword evidence="4" id="KW-1185">Reference proteome</keyword>
<evidence type="ECO:0000313" key="2">
    <source>
        <dbReference type="EMBL" id="CAL1146235.1"/>
    </source>
</evidence>
<proteinExistence type="predicted"/>
<dbReference type="EMBL" id="CAMXCT030001768">
    <property type="protein sequence ID" value="CAL4780172.1"/>
    <property type="molecule type" value="Genomic_DNA"/>
</dbReference>
<reference evidence="2" key="2">
    <citation type="submission" date="2024-04" db="EMBL/GenBank/DDBJ databases">
        <authorList>
            <person name="Chen Y."/>
            <person name="Shah S."/>
            <person name="Dougan E. K."/>
            <person name="Thang M."/>
            <person name="Chan C."/>
        </authorList>
    </citation>
    <scope>NUCLEOTIDE SEQUENCE [LARGE SCALE GENOMIC DNA]</scope>
</reference>
<name>A0A9P1CJY6_9DINO</name>
<dbReference type="EMBL" id="CAMXCT010001768">
    <property type="protein sequence ID" value="CAI3992860.1"/>
    <property type="molecule type" value="Genomic_DNA"/>
</dbReference>
<evidence type="ECO:0000313" key="3">
    <source>
        <dbReference type="EMBL" id="CAL4780172.1"/>
    </source>
</evidence>
<comment type="caution">
    <text evidence="1">The sequence shown here is derived from an EMBL/GenBank/DDBJ whole genome shotgun (WGS) entry which is preliminary data.</text>
</comment>
<dbReference type="OrthoDB" id="10431121at2759"/>
<dbReference type="Proteomes" id="UP001152797">
    <property type="component" value="Unassembled WGS sequence"/>
</dbReference>
<protein>
    <submittedName>
        <fullName evidence="3">Poly(A)-specific ribonuclease PARN</fullName>
    </submittedName>
</protein>
<accession>A0A9P1CJY6</accession>
<evidence type="ECO:0000313" key="1">
    <source>
        <dbReference type="EMBL" id="CAI3992860.1"/>
    </source>
</evidence>
<organism evidence="1">
    <name type="scientific">Cladocopium goreaui</name>
    <dbReference type="NCBI Taxonomy" id="2562237"/>
    <lineage>
        <taxon>Eukaryota</taxon>
        <taxon>Sar</taxon>
        <taxon>Alveolata</taxon>
        <taxon>Dinophyceae</taxon>
        <taxon>Suessiales</taxon>
        <taxon>Symbiodiniaceae</taxon>
        <taxon>Cladocopium</taxon>
    </lineage>
</organism>
<reference evidence="1" key="1">
    <citation type="submission" date="2022-10" db="EMBL/GenBank/DDBJ databases">
        <authorList>
            <person name="Chen Y."/>
            <person name="Dougan E. K."/>
            <person name="Chan C."/>
            <person name="Rhodes N."/>
            <person name="Thang M."/>
        </authorList>
    </citation>
    <scope>NUCLEOTIDE SEQUENCE</scope>
</reference>
<dbReference type="EMBL" id="CAMXCT020001768">
    <property type="protein sequence ID" value="CAL1146235.1"/>
    <property type="molecule type" value="Genomic_DNA"/>
</dbReference>